<sequence>MSKLSEDDPEPEISHRPEHLVNRKEMLDVLKKKLEIEKAKHHACLRSTHEITLNRIKIGLTSIFESLSEFTNDSFKLYDELLMHNDKAKPAMIEGSEKPTLGR</sequence>
<gene>
    <name evidence="2" type="ORF">ZIOFF_038042</name>
</gene>
<evidence type="ECO:0000256" key="1">
    <source>
        <dbReference type="SAM" id="MobiDB-lite"/>
    </source>
</evidence>
<organism evidence="2 3">
    <name type="scientific">Zingiber officinale</name>
    <name type="common">Ginger</name>
    <name type="synonym">Amomum zingiber</name>
    <dbReference type="NCBI Taxonomy" id="94328"/>
    <lineage>
        <taxon>Eukaryota</taxon>
        <taxon>Viridiplantae</taxon>
        <taxon>Streptophyta</taxon>
        <taxon>Embryophyta</taxon>
        <taxon>Tracheophyta</taxon>
        <taxon>Spermatophyta</taxon>
        <taxon>Magnoliopsida</taxon>
        <taxon>Liliopsida</taxon>
        <taxon>Zingiberales</taxon>
        <taxon>Zingiberaceae</taxon>
        <taxon>Zingiber</taxon>
    </lineage>
</organism>
<reference evidence="2 3" key="1">
    <citation type="submission" date="2020-08" db="EMBL/GenBank/DDBJ databases">
        <title>Plant Genome Project.</title>
        <authorList>
            <person name="Zhang R.-G."/>
        </authorList>
    </citation>
    <scope>NUCLEOTIDE SEQUENCE [LARGE SCALE GENOMIC DNA]</scope>
    <source>
        <tissue evidence="2">Rhizome</tissue>
    </source>
</reference>
<accession>A0A8J5L4J6</accession>
<protein>
    <submittedName>
        <fullName evidence="2">Uncharacterized protein</fullName>
    </submittedName>
</protein>
<evidence type="ECO:0000313" key="2">
    <source>
        <dbReference type="EMBL" id="KAG6505677.1"/>
    </source>
</evidence>
<feature type="region of interest" description="Disordered" evidence="1">
    <location>
        <begin position="1"/>
        <end position="20"/>
    </location>
</feature>
<evidence type="ECO:0000313" key="3">
    <source>
        <dbReference type="Proteomes" id="UP000734854"/>
    </source>
</evidence>
<name>A0A8J5L4J6_ZINOF</name>
<comment type="caution">
    <text evidence="2">The sequence shown here is derived from an EMBL/GenBank/DDBJ whole genome shotgun (WGS) entry which is preliminary data.</text>
</comment>
<proteinExistence type="predicted"/>
<keyword evidence="3" id="KW-1185">Reference proteome</keyword>
<dbReference type="AlphaFoldDB" id="A0A8J5L4J6"/>
<dbReference type="EMBL" id="JACMSC010000010">
    <property type="protein sequence ID" value="KAG6505677.1"/>
    <property type="molecule type" value="Genomic_DNA"/>
</dbReference>
<dbReference type="Proteomes" id="UP000734854">
    <property type="component" value="Unassembled WGS sequence"/>
</dbReference>